<dbReference type="PANTHER" id="PTHR32347">
    <property type="entry name" value="EFFLUX SYSTEM COMPONENT YKNX-RELATED"/>
    <property type="match status" value="1"/>
</dbReference>
<evidence type="ECO:0000259" key="4">
    <source>
        <dbReference type="Pfam" id="PF25967"/>
    </source>
</evidence>
<keyword evidence="8" id="KW-1185">Reference proteome</keyword>
<dbReference type="Pfam" id="PF25967">
    <property type="entry name" value="RND-MFP_C"/>
    <property type="match status" value="1"/>
</dbReference>
<protein>
    <submittedName>
        <fullName evidence="7">Macrolide export protein MacA</fullName>
    </submittedName>
</protein>
<sequence>MKTKWMYMTAGLLVVVALTGYSTRTLWMKPTQEASTQMKEQRVMQGDLKIDQVADGSITLPLYNVDFEVNGTLARVAVKSGQMVKKGDILAELDGEAYTQAISKAELTHKKAEASLTNAQQQTSLDNITGKQKIEDLQLDYEKSKTDQNAQIATEEQKVHDLQTQLKKLEQEYTTMSKLADAYPKNDIESKRLDYENAKKAYESGLAHYKMVKVQAEEAINKAKVSYENQKKQYAMTSGTAGQVGTARVDVESAQNDLVTAQTNLNKTVLRAPIDGKVVYISKKVGEQTGPVQDDGSTTTVDTKHFIVLADSGTVQVKANVTESDIKNITLGQPVEVTVDASEGETIRGTVTAINSLPKVDSNGVVTYEVTAGLTGTGDTLKEGMTAVVSFILKEKKNVLYVPNKAVKAENGRQYVQVKQPDGTVAKKYVQGGMTDGENMEVVSGLSRNDIVLVKEGKK</sequence>
<accession>A0A0U5AVX1</accession>
<dbReference type="NCBIfam" id="TIGR01730">
    <property type="entry name" value="RND_mfp"/>
    <property type="match status" value="1"/>
</dbReference>
<feature type="domain" description="CzcB-like barrel-sandwich hybrid" evidence="5">
    <location>
        <begin position="67"/>
        <end position="288"/>
    </location>
</feature>
<feature type="domain" description="YknX-like beta-barrel" evidence="6">
    <location>
        <begin position="316"/>
        <end position="389"/>
    </location>
</feature>
<evidence type="ECO:0000313" key="8">
    <source>
        <dbReference type="Proteomes" id="UP000217696"/>
    </source>
</evidence>
<keyword evidence="3" id="KW-0175">Coiled coil</keyword>
<dbReference type="Proteomes" id="UP000217696">
    <property type="component" value="Chromosome"/>
</dbReference>
<dbReference type="Gene3D" id="2.40.420.20">
    <property type="match status" value="1"/>
</dbReference>
<evidence type="ECO:0000256" key="2">
    <source>
        <dbReference type="ARBA" id="ARBA00009477"/>
    </source>
</evidence>
<dbReference type="EMBL" id="AP017312">
    <property type="protein sequence ID" value="BAU27866.1"/>
    <property type="molecule type" value="Genomic_DNA"/>
</dbReference>
<dbReference type="InterPro" id="IPR058627">
    <property type="entry name" value="MdtA-like_C"/>
</dbReference>
<dbReference type="GO" id="GO:0016020">
    <property type="term" value="C:membrane"/>
    <property type="evidence" value="ECO:0007669"/>
    <property type="project" value="InterPro"/>
</dbReference>
<dbReference type="Pfam" id="PF25990">
    <property type="entry name" value="Beta-barrel_YknX"/>
    <property type="match status" value="1"/>
</dbReference>
<dbReference type="InterPro" id="IPR058636">
    <property type="entry name" value="Beta-barrel_YknX"/>
</dbReference>
<reference evidence="7 8" key="1">
    <citation type="submission" date="2015-12" db="EMBL/GenBank/DDBJ databases">
        <title>Genome sequence of Aneurinibacillus soli.</title>
        <authorList>
            <person name="Lee J.S."/>
            <person name="Lee K.C."/>
            <person name="Kim K.K."/>
            <person name="Lee B.W."/>
        </authorList>
    </citation>
    <scope>NUCLEOTIDE SEQUENCE [LARGE SCALE GENOMIC DNA]</scope>
    <source>
        <strain evidence="7 8">CB4</strain>
    </source>
</reference>
<comment type="subcellular location">
    <subcellularLocation>
        <location evidence="1">Cell envelope</location>
    </subcellularLocation>
</comment>
<dbReference type="Gene3D" id="2.40.30.170">
    <property type="match status" value="1"/>
</dbReference>
<evidence type="ECO:0000259" key="5">
    <source>
        <dbReference type="Pfam" id="PF25973"/>
    </source>
</evidence>
<gene>
    <name evidence="7" type="primary">macA</name>
    <name evidence="7" type="ORF">CB4_02040</name>
</gene>
<dbReference type="RefSeq" id="WP_096465538.1">
    <property type="nucleotide sequence ID" value="NZ_AP017312.1"/>
</dbReference>
<dbReference type="Gene3D" id="1.10.287.470">
    <property type="entry name" value="Helix hairpin bin"/>
    <property type="match status" value="1"/>
</dbReference>
<feature type="domain" description="Multidrug resistance protein MdtA-like C-terminal permuted SH3" evidence="4">
    <location>
        <begin position="398"/>
        <end position="458"/>
    </location>
</feature>
<name>A0A0U5AVX1_9BACL</name>
<proteinExistence type="inferred from homology"/>
<evidence type="ECO:0000259" key="6">
    <source>
        <dbReference type="Pfam" id="PF25990"/>
    </source>
</evidence>
<organism evidence="7 8">
    <name type="scientific">Aneurinibacillus soli</name>
    <dbReference type="NCBI Taxonomy" id="1500254"/>
    <lineage>
        <taxon>Bacteria</taxon>
        <taxon>Bacillati</taxon>
        <taxon>Bacillota</taxon>
        <taxon>Bacilli</taxon>
        <taxon>Bacillales</taxon>
        <taxon>Paenibacillaceae</taxon>
        <taxon>Aneurinibacillus group</taxon>
        <taxon>Aneurinibacillus</taxon>
    </lineage>
</organism>
<dbReference type="InterPro" id="IPR050465">
    <property type="entry name" value="UPF0194_transport"/>
</dbReference>
<dbReference type="KEGG" id="asoc:CB4_02040"/>
<evidence type="ECO:0000256" key="3">
    <source>
        <dbReference type="ARBA" id="ARBA00023054"/>
    </source>
</evidence>
<dbReference type="InterPro" id="IPR006143">
    <property type="entry name" value="RND_pump_MFP"/>
</dbReference>
<comment type="similarity">
    <text evidence="2">Belongs to the membrane fusion protein (MFP) (TC 8.A.1) family.</text>
</comment>
<dbReference type="OrthoDB" id="2541666at2"/>
<dbReference type="Pfam" id="PF25973">
    <property type="entry name" value="BSH_CzcB"/>
    <property type="match status" value="1"/>
</dbReference>
<dbReference type="PRINTS" id="PR01490">
    <property type="entry name" value="RTXTOXIND"/>
</dbReference>
<evidence type="ECO:0000256" key="1">
    <source>
        <dbReference type="ARBA" id="ARBA00004196"/>
    </source>
</evidence>
<evidence type="ECO:0000313" key="7">
    <source>
        <dbReference type="EMBL" id="BAU27866.1"/>
    </source>
</evidence>
<dbReference type="GO" id="GO:0030313">
    <property type="term" value="C:cell envelope"/>
    <property type="evidence" value="ECO:0007669"/>
    <property type="project" value="UniProtKB-SubCell"/>
</dbReference>
<dbReference type="InterPro" id="IPR058647">
    <property type="entry name" value="BSH_CzcB-like"/>
</dbReference>
<dbReference type="Gene3D" id="2.40.50.100">
    <property type="match status" value="1"/>
</dbReference>
<dbReference type="GO" id="GO:0022857">
    <property type="term" value="F:transmembrane transporter activity"/>
    <property type="evidence" value="ECO:0007669"/>
    <property type="project" value="InterPro"/>
</dbReference>
<dbReference type="SUPFAM" id="SSF111369">
    <property type="entry name" value="HlyD-like secretion proteins"/>
    <property type="match status" value="2"/>
</dbReference>
<dbReference type="AlphaFoldDB" id="A0A0U5AVX1"/>